<evidence type="ECO:0000256" key="1">
    <source>
        <dbReference type="SAM" id="MobiDB-lite"/>
    </source>
</evidence>
<accession>A0AAD9DN49</accession>
<dbReference type="Proteomes" id="UP001239994">
    <property type="component" value="Unassembled WGS sequence"/>
</dbReference>
<gene>
    <name evidence="2" type="ORF">P4O66_003165</name>
</gene>
<feature type="compositionally biased region" description="Basic and acidic residues" evidence="1">
    <location>
        <begin position="67"/>
        <end position="81"/>
    </location>
</feature>
<name>A0AAD9DN49_9TELE</name>
<dbReference type="AlphaFoldDB" id="A0AAD9DN49"/>
<reference evidence="2" key="1">
    <citation type="submission" date="2023-03" db="EMBL/GenBank/DDBJ databases">
        <title>Electrophorus voltai genome.</title>
        <authorList>
            <person name="Bian C."/>
        </authorList>
    </citation>
    <scope>NUCLEOTIDE SEQUENCE</scope>
    <source>
        <strain evidence="2">CB-2022</strain>
        <tissue evidence="2">Muscle</tissue>
    </source>
</reference>
<proteinExistence type="predicted"/>
<organism evidence="2 3">
    <name type="scientific">Electrophorus voltai</name>
    <dbReference type="NCBI Taxonomy" id="2609070"/>
    <lineage>
        <taxon>Eukaryota</taxon>
        <taxon>Metazoa</taxon>
        <taxon>Chordata</taxon>
        <taxon>Craniata</taxon>
        <taxon>Vertebrata</taxon>
        <taxon>Euteleostomi</taxon>
        <taxon>Actinopterygii</taxon>
        <taxon>Neopterygii</taxon>
        <taxon>Teleostei</taxon>
        <taxon>Ostariophysi</taxon>
        <taxon>Gymnotiformes</taxon>
        <taxon>Gymnotoidei</taxon>
        <taxon>Gymnotidae</taxon>
        <taxon>Electrophorus</taxon>
    </lineage>
</organism>
<sequence length="97" mass="10473">MKIAIISYGYPNIVATYGRGYTGFAPSYSYQFPEALARASEPVQPGSRRLGPESRSCESPTPVSRGDCVHKRGGDGSDSDSRIVPSVDVRSVKIQSF</sequence>
<dbReference type="EMBL" id="JAROKS010000025">
    <property type="protein sequence ID" value="KAK1785792.1"/>
    <property type="molecule type" value="Genomic_DNA"/>
</dbReference>
<comment type="caution">
    <text evidence="2">The sequence shown here is derived from an EMBL/GenBank/DDBJ whole genome shotgun (WGS) entry which is preliminary data.</text>
</comment>
<evidence type="ECO:0000313" key="3">
    <source>
        <dbReference type="Proteomes" id="UP001239994"/>
    </source>
</evidence>
<keyword evidence="3" id="KW-1185">Reference proteome</keyword>
<protein>
    <submittedName>
        <fullName evidence="2">Uncharacterized protein</fullName>
    </submittedName>
</protein>
<feature type="region of interest" description="Disordered" evidence="1">
    <location>
        <begin position="39"/>
        <end position="85"/>
    </location>
</feature>
<evidence type="ECO:0000313" key="2">
    <source>
        <dbReference type="EMBL" id="KAK1785792.1"/>
    </source>
</evidence>